<proteinExistence type="predicted"/>
<dbReference type="PANTHER" id="PTHR46312:SF2">
    <property type="entry name" value="NUCLEOTIDE-BINDING OLIGOMERIZATION DOMAIN-CONTAINING PROTEIN 2-LIKE"/>
    <property type="match status" value="1"/>
</dbReference>
<dbReference type="Pfam" id="PF05729">
    <property type="entry name" value="NACHT"/>
    <property type="match status" value="1"/>
</dbReference>
<dbReference type="OrthoDB" id="120976at2759"/>
<keyword evidence="3" id="KW-1185">Reference proteome</keyword>
<protein>
    <submittedName>
        <fullName evidence="2">NLR family CARD domain-containing protein 4</fullName>
    </submittedName>
</protein>
<reference evidence="2" key="1">
    <citation type="submission" date="2021-10" db="EMBL/GenBank/DDBJ databases">
        <title>Tropical sea cucumber genome reveals ecological adaptation and Cuvierian tubules defense mechanism.</title>
        <authorList>
            <person name="Chen T."/>
        </authorList>
    </citation>
    <scope>NUCLEOTIDE SEQUENCE</scope>
    <source>
        <strain evidence="2">Nanhai2018</strain>
        <tissue evidence="2">Muscle</tissue>
    </source>
</reference>
<dbReference type="Gene3D" id="3.40.50.300">
    <property type="entry name" value="P-loop containing nucleotide triphosphate hydrolases"/>
    <property type="match status" value="1"/>
</dbReference>
<dbReference type="InterPro" id="IPR027417">
    <property type="entry name" value="P-loop_NTPase"/>
</dbReference>
<dbReference type="PROSITE" id="PS50837">
    <property type="entry name" value="NACHT"/>
    <property type="match status" value="1"/>
</dbReference>
<accession>A0A9Q1CR99</accession>
<dbReference type="AlphaFoldDB" id="A0A9Q1CR99"/>
<dbReference type="SUPFAM" id="SSF52540">
    <property type="entry name" value="P-loop containing nucleoside triphosphate hydrolases"/>
    <property type="match status" value="1"/>
</dbReference>
<evidence type="ECO:0000313" key="3">
    <source>
        <dbReference type="Proteomes" id="UP001152320"/>
    </source>
</evidence>
<organism evidence="2 3">
    <name type="scientific">Holothuria leucospilota</name>
    <name type="common">Black long sea cucumber</name>
    <name type="synonym">Mertensiothuria leucospilota</name>
    <dbReference type="NCBI Taxonomy" id="206669"/>
    <lineage>
        <taxon>Eukaryota</taxon>
        <taxon>Metazoa</taxon>
        <taxon>Echinodermata</taxon>
        <taxon>Eleutherozoa</taxon>
        <taxon>Echinozoa</taxon>
        <taxon>Holothuroidea</taxon>
        <taxon>Aspidochirotacea</taxon>
        <taxon>Aspidochirotida</taxon>
        <taxon>Holothuriidae</taxon>
        <taxon>Holothuria</taxon>
    </lineage>
</organism>
<feature type="domain" description="NACHT" evidence="1">
    <location>
        <begin position="199"/>
        <end position="319"/>
    </location>
</feature>
<dbReference type="Proteomes" id="UP001152320">
    <property type="component" value="Chromosome 1"/>
</dbReference>
<sequence>MESITPEHVAFPKTQPTRVDGSDIETFLLDVRGFLLNDEIQMLATALNFKPAELDKLERSEDPGYMFVHLLKRKGVISRTNVSVLTETLKFCGLHGVADDVNNSFERYQSQTKLEPREAPDKKEKKTQFVTELKNKYKNLCGGIQPAPFLRDKYDIDELFVESGIEFLEENCQEGRDKAKWKGLKKYKSVFTDPRLKSKRRIIDGEPGYGKSTLALQITHDWCKELPPMTDFEIVILLRLRQFRNLSTVYSAIKRCLLPKDSKLTEADIESILDNSSTLILLDGYDEYPDRGKEDTDIELIIRGDMFLKQEVVLTTRTSCLPPNCSRDTKRIRLTGFDDASRKVYVRTVVARGCSSVADKISEFIKLNPVPADLCRIPLFFAMISYMVNKSERFRHLKTVTQFFRHVIKCFHSHKDIKVNEGNKEDELDHSKLDEAAFEGLNDDVQQISWGKKKLRGKIGKELYDEYVRIGILIEEECFDYDSLEYKIETRFFHKLFGEWFAAHHLAKLAAQSEVEFEPCSGIQIQAADTPQPQQAANSGKVYSLRNLNPHDVHYVYRYACGLNYGAAVKIIKHLATKKEYDQYTLLCMTEWGGKLEAIMKTVTTLCSRQIHISDRNSLLLQRSTVELMEFASSRQVIPISRVVLLNCLDVGSTLRVRPSNISLPVIDASLTLLWINELGLEITEKDTSSILQYSAKCLGLKKLLFWYCLLPQYIKVGESVSALRSRHVEVVWIPGGSDGNYHLNFESGQWEYWRDRKPMTEEQYQQHVEYVRMWSEERNQRLGED</sequence>
<dbReference type="EMBL" id="JAIZAY010000001">
    <property type="protein sequence ID" value="KAJ8050107.1"/>
    <property type="molecule type" value="Genomic_DNA"/>
</dbReference>
<dbReference type="InterPro" id="IPR007111">
    <property type="entry name" value="NACHT_NTPase"/>
</dbReference>
<dbReference type="PANTHER" id="PTHR46312">
    <property type="entry name" value="NACHT DOMAIN-CONTAINING PROTEIN"/>
    <property type="match status" value="1"/>
</dbReference>
<evidence type="ECO:0000313" key="2">
    <source>
        <dbReference type="EMBL" id="KAJ8050107.1"/>
    </source>
</evidence>
<name>A0A9Q1CR99_HOLLE</name>
<gene>
    <name evidence="2" type="ORF">HOLleu_03181</name>
</gene>
<evidence type="ECO:0000259" key="1">
    <source>
        <dbReference type="PROSITE" id="PS50837"/>
    </source>
</evidence>
<comment type="caution">
    <text evidence="2">The sequence shown here is derived from an EMBL/GenBank/DDBJ whole genome shotgun (WGS) entry which is preliminary data.</text>
</comment>